<dbReference type="AlphaFoldDB" id="X1VEA2"/>
<gene>
    <name evidence="1" type="ORF">S12H4_48540</name>
</gene>
<accession>X1VEA2</accession>
<evidence type="ECO:0000313" key="1">
    <source>
        <dbReference type="EMBL" id="GAJ04930.1"/>
    </source>
</evidence>
<comment type="caution">
    <text evidence="1">The sequence shown here is derived from an EMBL/GenBank/DDBJ whole genome shotgun (WGS) entry which is preliminary data.</text>
</comment>
<protein>
    <submittedName>
        <fullName evidence="1">Uncharacterized protein</fullName>
    </submittedName>
</protein>
<dbReference type="EMBL" id="BARW01030347">
    <property type="protein sequence ID" value="GAJ04930.1"/>
    <property type="molecule type" value="Genomic_DNA"/>
</dbReference>
<reference evidence="1" key="1">
    <citation type="journal article" date="2014" name="Front. Microbiol.">
        <title>High frequency of phylogenetically diverse reductive dehalogenase-homologous genes in deep subseafloor sedimentary metagenomes.</title>
        <authorList>
            <person name="Kawai M."/>
            <person name="Futagami T."/>
            <person name="Toyoda A."/>
            <person name="Takaki Y."/>
            <person name="Nishi S."/>
            <person name="Hori S."/>
            <person name="Arai W."/>
            <person name="Tsubouchi T."/>
            <person name="Morono Y."/>
            <person name="Uchiyama I."/>
            <person name="Ito T."/>
            <person name="Fujiyama A."/>
            <person name="Inagaki F."/>
            <person name="Takami H."/>
        </authorList>
    </citation>
    <scope>NUCLEOTIDE SEQUENCE</scope>
    <source>
        <strain evidence="1">Expedition CK06-06</strain>
    </source>
</reference>
<name>X1VEA2_9ZZZZ</name>
<proteinExistence type="predicted"/>
<feature type="non-terminal residue" evidence="1">
    <location>
        <position position="1"/>
    </location>
</feature>
<organism evidence="1">
    <name type="scientific">marine sediment metagenome</name>
    <dbReference type="NCBI Taxonomy" id="412755"/>
    <lineage>
        <taxon>unclassified sequences</taxon>
        <taxon>metagenomes</taxon>
        <taxon>ecological metagenomes</taxon>
    </lineage>
</organism>
<sequence>GDVNNCPEEEAVAVIYAQHWAESDAHPDPEAAQKLQQTYGVEKTEAIHLMLRMIRLGNLLGNSWDYLLYRISFGKWRG</sequence>